<keyword evidence="1" id="KW-0732">Signal</keyword>
<name>A0A120AGP2_9GAMM</name>
<dbReference type="GO" id="GO:0030288">
    <property type="term" value="C:outer membrane-bounded periplasmic space"/>
    <property type="evidence" value="ECO:0007669"/>
    <property type="project" value="TreeGrafter"/>
</dbReference>
<reference evidence="3 4" key="1">
    <citation type="journal article" date="2014" name="Genome Announc.">
        <title>Draft Genome Sequence of Lysobacter capsici AZ78, a Bacterium Antagonistic to Plant-Pathogenic Oomycetes.</title>
        <authorList>
            <person name="Puopolo G."/>
            <person name="Sonego P."/>
            <person name="Engelen K."/>
            <person name="Pertot I."/>
        </authorList>
    </citation>
    <scope>NUCLEOTIDE SEQUENCE [LARGE SCALE GENOMIC DNA]</scope>
    <source>
        <strain evidence="3 4">AZ78</strain>
    </source>
</reference>
<organism evidence="3 4">
    <name type="scientific">Lysobacter capsici AZ78</name>
    <dbReference type="NCBI Taxonomy" id="1444315"/>
    <lineage>
        <taxon>Bacteria</taxon>
        <taxon>Pseudomonadati</taxon>
        <taxon>Pseudomonadota</taxon>
        <taxon>Gammaproteobacteria</taxon>
        <taxon>Lysobacterales</taxon>
        <taxon>Lysobacteraceae</taxon>
        <taxon>Lysobacter</taxon>
    </lineage>
</organism>
<gene>
    <name evidence="3" type="ORF">AZ78_2493</name>
</gene>
<dbReference type="EMBL" id="JAJA02000001">
    <property type="protein sequence ID" value="KWS04943.1"/>
    <property type="molecule type" value="Genomic_DNA"/>
</dbReference>
<dbReference type="Pfam" id="PF03572">
    <property type="entry name" value="Peptidase_S41"/>
    <property type="match status" value="1"/>
</dbReference>
<dbReference type="AlphaFoldDB" id="A0A120AGP2"/>
<dbReference type="Gene3D" id="3.90.226.10">
    <property type="entry name" value="2-enoyl-CoA Hydratase, Chain A, domain 1"/>
    <property type="match status" value="1"/>
</dbReference>
<evidence type="ECO:0000256" key="1">
    <source>
        <dbReference type="SAM" id="SignalP"/>
    </source>
</evidence>
<dbReference type="PANTHER" id="PTHR32060">
    <property type="entry name" value="TAIL-SPECIFIC PROTEASE"/>
    <property type="match status" value="1"/>
</dbReference>
<feature type="chain" id="PRO_5007163648" evidence="1">
    <location>
        <begin position="18"/>
        <end position="512"/>
    </location>
</feature>
<evidence type="ECO:0000313" key="4">
    <source>
        <dbReference type="Proteomes" id="UP000023435"/>
    </source>
</evidence>
<protein>
    <submittedName>
        <fullName evidence="3">Peptidase, S41 family</fullName>
    </submittedName>
</protein>
<dbReference type="Proteomes" id="UP000023435">
    <property type="component" value="Unassembled WGS sequence"/>
</dbReference>
<evidence type="ECO:0000313" key="3">
    <source>
        <dbReference type="EMBL" id="KWS04943.1"/>
    </source>
</evidence>
<dbReference type="GO" id="GO:0006508">
    <property type="term" value="P:proteolysis"/>
    <property type="evidence" value="ECO:0007669"/>
    <property type="project" value="InterPro"/>
</dbReference>
<dbReference type="InterPro" id="IPR005151">
    <property type="entry name" value="Tail-specific_protease"/>
</dbReference>
<feature type="signal peptide" evidence="1">
    <location>
        <begin position="1"/>
        <end position="17"/>
    </location>
</feature>
<accession>A0A120AGP2</accession>
<dbReference type="GO" id="GO:0008236">
    <property type="term" value="F:serine-type peptidase activity"/>
    <property type="evidence" value="ECO:0007669"/>
    <property type="project" value="InterPro"/>
</dbReference>
<proteinExistence type="predicted"/>
<dbReference type="GO" id="GO:0004175">
    <property type="term" value="F:endopeptidase activity"/>
    <property type="evidence" value="ECO:0007669"/>
    <property type="project" value="TreeGrafter"/>
</dbReference>
<evidence type="ECO:0000259" key="2">
    <source>
        <dbReference type="Pfam" id="PF03572"/>
    </source>
</evidence>
<dbReference type="GO" id="GO:0007165">
    <property type="term" value="P:signal transduction"/>
    <property type="evidence" value="ECO:0007669"/>
    <property type="project" value="TreeGrafter"/>
</dbReference>
<keyword evidence="4" id="KW-1185">Reference proteome</keyword>
<dbReference type="SUPFAM" id="SSF52096">
    <property type="entry name" value="ClpP/crotonase"/>
    <property type="match status" value="1"/>
</dbReference>
<dbReference type="InterPro" id="IPR029045">
    <property type="entry name" value="ClpP/crotonase-like_dom_sf"/>
</dbReference>
<feature type="domain" description="Tail specific protease" evidence="2">
    <location>
        <begin position="259"/>
        <end position="431"/>
    </location>
</feature>
<comment type="caution">
    <text evidence="3">The sequence shown here is derived from an EMBL/GenBank/DDBJ whole genome shotgun (WGS) entry which is preliminary data.</text>
</comment>
<sequence length="512" mass="56239">MRALALACAAMATPAWAEPAVADPDPDPTVESTALTPAQAYEDFDLAVAAVEAALPDLYWHQSRRQWRRAKTAARAHLADADDSADLYRQLRPLLSQVGEGHMSLQRTAAMKRSERAATRMLPIDIHWNEAVGADPARREETRAYVIAGYGDAATIAPGTRLLAIDGEPVTKLIEELTGALGRDGRNLTAAMREGEGRGYAQVRNRMRDAQASYRLSLMSADGRVEERVVDAIAYDARPMPADEQTSPVATLEWLDARTAYMSVPSFSNKAYKRAGADFHGTIQGLFDQLRQRGARDLILDLRRNGGGSEPNESILYSYLMQAPLHKYAAVEARAARLDVTSASGKRFAMQVFDEEDLAQQRALGNGRYTRLNRPPEGLMTHWTVSAPVYRGRLVVLVGGRTFSGGAELASMLRHVRRGVLVGEEVGGAHHGNTSGYEWRIELPNSRMTLLVPLLQFRMNWPALPSGGGVRPACAVPPEVAELDVTRDRAWRTAVALLGQSWRRPQQARCPP</sequence>
<dbReference type="PANTHER" id="PTHR32060:SF30">
    <property type="entry name" value="CARBOXY-TERMINAL PROCESSING PROTEASE CTPA"/>
    <property type="match status" value="1"/>
</dbReference>